<dbReference type="GO" id="GO:0004733">
    <property type="term" value="F:pyridoxamine phosphate oxidase activity"/>
    <property type="evidence" value="ECO:0007669"/>
    <property type="project" value="InterPro"/>
</dbReference>
<dbReference type="PIRSF" id="PIRSF000190">
    <property type="entry name" value="Pyd_amn-ph_oxd"/>
    <property type="match status" value="1"/>
</dbReference>
<keyword evidence="3" id="KW-0288">FMN</keyword>
<dbReference type="SUPFAM" id="SSF50475">
    <property type="entry name" value="FMN-binding split barrel"/>
    <property type="match status" value="1"/>
</dbReference>
<dbReference type="InterPro" id="IPR019576">
    <property type="entry name" value="Pyridoxamine_oxidase_dimer_C"/>
</dbReference>
<dbReference type="Gene3D" id="2.30.110.10">
    <property type="entry name" value="Electron Transport, Fmn-binding Protein, Chain A"/>
    <property type="match status" value="1"/>
</dbReference>
<name>A0A381NYW8_9ZZZZ</name>
<feature type="domain" description="Pyridoxine 5'-phosphate oxidase dimerisation C-terminal" evidence="6">
    <location>
        <begin position="160"/>
        <end position="200"/>
    </location>
</feature>
<evidence type="ECO:0000313" key="7">
    <source>
        <dbReference type="EMBL" id="SUZ59394.1"/>
    </source>
</evidence>
<sequence>MKPFESSNLSHEPLVRINEWIEEAVKLEVPLPHAMNLSTADDFGQPSSRMVLLKSISDEGMVFYTDYESHKGQMLHKNSKAALNFWWAKTDKQIRIEGVCIKTSDQESDEYFQSRPKGSQISATVSIQSKEIRDYENLVKEAKDLEKRSSGSNLKRPSRWGGYKLIPNRIEFWKNEANRLHRRELFILESNKWRKTLLSP</sequence>
<dbReference type="Pfam" id="PF01243">
    <property type="entry name" value="PNPOx_N"/>
    <property type="match status" value="1"/>
</dbReference>
<dbReference type="InterPro" id="IPR000659">
    <property type="entry name" value="Pyridox_Oxase"/>
</dbReference>
<reference evidence="7" key="1">
    <citation type="submission" date="2018-05" db="EMBL/GenBank/DDBJ databases">
        <authorList>
            <person name="Lanie J.A."/>
            <person name="Ng W.-L."/>
            <person name="Kazmierczak K.M."/>
            <person name="Andrzejewski T.M."/>
            <person name="Davidsen T.M."/>
            <person name="Wayne K.J."/>
            <person name="Tettelin H."/>
            <person name="Glass J.I."/>
            <person name="Rusch D."/>
            <person name="Podicherti R."/>
            <person name="Tsui H.-C.T."/>
            <person name="Winkler M.E."/>
        </authorList>
    </citation>
    <scope>NUCLEOTIDE SEQUENCE</scope>
</reference>
<dbReference type="PANTHER" id="PTHR10851:SF0">
    <property type="entry name" value="PYRIDOXINE-5'-PHOSPHATE OXIDASE"/>
    <property type="match status" value="1"/>
</dbReference>
<dbReference type="InterPro" id="IPR012349">
    <property type="entry name" value="Split_barrel_FMN-bd"/>
</dbReference>
<evidence type="ECO:0000259" key="6">
    <source>
        <dbReference type="Pfam" id="PF10590"/>
    </source>
</evidence>
<evidence type="ECO:0000256" key="4">
    <source>
        <dbReference type="ARBA" id="ARBA00023002"/>
    </source>
</evidence>
<dbReference type="PANTHER" id="PTHR10851">
    <property type="entry name" value="PYRIDOXINE-5-PHOSPHATE OXIDASE"/>
    <property type="match status" value="1"/>
</dbReference>
<organism evidence="7">
    <name type="scientific">marine metagenome</name>
    <dbReference type="NCBI Taxonomy" id="408172"/>
    <lineage>
        <taxon>unclassified sequences</taxon>
        <taxon>metagenomes</taxon>
        <taxon>ecological metagenomes</taxon>
    </lineage>
</organism>
<accession>A0A381NYW8</accession>
<evidence type="ECO:0008006" key="8">
    <source>
        <dbReference type="Google" id="ProtNLM"/>
    </source>
</evidence>
<dbReference type="GO" id="GO:0008615">
    <property type="term" value="P:pyridoxine biosynthetic process"/>
    <property type="evidence" value="ECO:0007669"/>
    <property type="project" value="InterPro"/>
</dbReference>
<proteinExistence type="predicted"/>
<dbReference type="InterPro" id="IPR011576">
    <property type="entry name" value="Pyridox_Oxase_N"/>
</dbReference>
<protein>
    <recommendedName>
        <fullName evidence="8">Pyridoxamine 5'-phosphate oxidase putative domain-containing protein</fullName>
    </recommendedName>
</protein>
<evidence type="ECO:0000256" key="3">
    <source>
        <dbReference type="ARBA" id="ARBA00022643"/>
    </source>
</evidence>
<dbReference type="EMBL" id="UINC01000676">
    <property type="protein sequence ID" value="SUZ59394.1"/>
    <property type="molecule type" value="Genomic_DNA"/>
</dbReference>
<evidence type="ECO:0000256" key="1">
    <source>
        <dbReference type="ARBA" id="ARBA00001917"/>
    </source>
</evidence>
<dbReference type="NCBIfam" id="TIGR00558">
    <property type="entry name" value="pdxH"/>
    <property type="match status" value="1"/>
</dbReference>
<dbReference type="AlphaFoldDB" id="A0A381NYW8"/>
<dbReference type="GO" id="GO:0010181">
    <property type="term" value="F:FMN binding"/>
    <property type="evidence" value="ECO:0007669"/>
    <property type="project" value="InterPro"/>
</dbReference>
<dbReference type="Pfam" id="PF10590">
    <property type="entry name" value="PNP_phzG_C"/>
    <property type="match status" value="1"/>
</dbReference>
<evidence type="ECO:0000256" key="2">
    <source>
        <dbReference type="ARBA" id="ARBA00022630"/>
    </source>
</evidence>
<feature type="domain" description="Pyridoxamine 5'-phosphate oxidase N-terminal" evidence="5">
    <location>
        <begin position="22"/>
        <end position="144"/>
    </location>
</feature>
<keyword evidence="2" id="KW-0285">Flavoprotein</keyword>
<gene>
    <name evidence="7" type="ORF">METZ01_LOCUS12248</name>
</gene>
<keyword evidence="4" id="KW-0560">Oxidoreductase</keyword>
<evidence type="ECO:0000259" key="5">
    <source>
        <dbReference type="Pfam" id="PF01243"/>
    </source>
</evidence>
<comment type="cofactor">
    <cofactor evidence="1">
        <name>FMN</name>
        <dbReference type="ChEBI" id="CHEBI:58210"/>
    </cofactor>
</comment>
<dbReference type="NCBIfam" id="NF004231">
    <property type="entry name" value="PRK05679.1"/>
    <property type="match status" value="1"/>
</dbReference>